<reference evidence="1 2" key="1">
    <citation type="journal article" date="2021" name="Elife">
        <title>Chloroplast acquisition without the gene transfer in kleptoplastic sea slugs, Plakobranchus ocellatus.</title>
        <authorList>
            <person name="Maeda T."/>
            <person name="Takahashi S."/>
            <person name="Yoshida T."/>
            <person name="Shimamura S."/>
            <person name="Takaki Y."/>
            <person name="Nagai Y."/>
            <person name="Toyoda A."/>
            <person name="Suzuki Y."/>
            <person name="Arimoto A."/>
            <person name="Ishii H."/>
            <person name="Satoh N."/>
            <person name="Nishiyama T."/>
            <person name="Hasebe M."/>
            <person name="Maruyama T."/>
            <person name="Minagawa J."/>
            <person name="Obokata J."/>
            <person name="Shigenobu S."/>
        </authorList>
    </citation>
    <scope>NUCLEOTIDE SEQUENCE [LARGE SCALE GENOMIC DNA]</scope>
</reference>
<accession>A0AAV4JQ36</accession>
<protein>
    <submittedName>
        <fullName evidence="1">Uncharacterized protein</fullName>
    </submittedName>
</protein>
<gene>
    <name evidence="1" type="ORF">ElyMa_003390800</name>
</gene>
<evidence type="ECO:0000313" key="1">
    <source>
        <dbReference type="EMBL" id="GFS23501.1"/>
    </source>
</evidence>
<comment type="caution">
    <text evidence="1">The sequence shown here is derived from an EMBL/GenBank/DDBJ whole genome shotgun (WGS) entry which is preliminary data.</text>
</comment>
<dbReference type="AlphaFoldDB" id="A0AAV4JQ36"/>
<dbReference type="Proteomes" id="UP000762676">
    <property type="component" value="Unassembled WGS sequence"/>
</dbReference>
<dbReference type="EMBL" id="BMAT01006979">
    <property type="protein sequence ID" value="GFS23501.1"/>
    <property type="molecule type" value="Genomic_DNA"/>
</dbReference>
<name>A0AAV4JQ36_9GAST</name>
<evidence type="ECO:0000313" key="2">
    <source>
        <dbReference type="Proteomes" id="UP000762676"/>
    </source>
</evidence>
<keyword evidence="2" id="KW-1185">Reference proteome</keyword>
<organism evidence="1 2">
    <name type="scientific">Elysia marginata</name>
    <dbReference type="NCBI Taxonomy" id="1093978"/>
    <lineage>
        <taxon>Eukaryota</taxon>
        <taxon>Metazoa</taxon>
        <taxon>Spiralia</taxon>
        <taxon>Lophotrochozoa</taxon>
        <taxon>Mollusca</taxon>
        <taxon>Gastropoda</taxon>
        <taxon>Heterobranchia</taxon>
        <taxon>Euthyneura</taxon>
        <taxon>Panpulmonata</taxon>
        <taxon>Sacoglossa</taxon>
        <taxon>Placobranchoidea</taxon>
        <taxon>Plakobranchidae</taxon>
        <taxon>Elysia</taxon>
    </lineage>
</organism>
<proteinExistence type="predicted"/>
<sequence length="103" mass="12067">MQESTITACTRWKKRLQNQHRWTPPGLQIQHQLPSSHYIHCFNPRKMIRIENLKILNGPGTLAIGHSYILVYKDDTFMKRSRNQNLRSSFALKPLNVAAKRKV</sequence>